<protein>
    <submittedName>
        <fullName evidence="2">Uncharacterized protein</fullName>
    </submittedName>
</protein>
<dbReference type="OrthoDB" id="10522325at2759"/>
<dbReference type="AlphaFoldDB" id="A0A9P6KNP1"/>
<reference evidence="2" key="1">
    <citation type="journal article" date="2020" name="Mol. Plant Microbe Interact.">
        <title>Genome Sequence of the Biocontrol Agent Coniothyrium minitans strain Conio (IMI 134523).</title>
        <authorList>
            <person name="Patel D."/>
            <person name="Shittu T.A."/>
            <person name="Baroncelli R."/>
            <person name="Muthumeenakshi S."/>
            <person name="Osborne T.H."/>
            <person name="Janganan T.K."/>
            <person name="Sreenivasaprasad S."/>
        </authorList>
    </citation>
    <scope>NUCLEOTIDE SEQUENCE</scope>
    <source>
        <strain evidence="2">Conio</strain>
    </source>
</reference>
<evidence type="ECO:0000313" key="3">
    <source>
        <dbReference type="Proteomes" id="UP000756921"/>
    </source>
</evidence>
<proteinExistence type="predicted"/>
<dbReference type="EMBL" id="WJXW01000010">
    <property type="protein sequence ID" value="KAF9732759.1"/>
    <property type="molecule type" value="Genomic_DNA"/>
</dbReference>
<keyword evidence="3" id="KW-1185">Reference proteome</keyword>
<evidence type="ECO:0000256" key="1">
    <source>
        <dbReference type="SAM" id="MobiDB-lite"/>
    </source>
</evidence>
<name>A0A9P6KNP1_9PLEO</name>
<feature type="region of interest" description="Disordered" evidence="1">
    <location>
        <begin position="35"/>
        <end position="107"/>
    </location>
</feature>
<sequence>MASDDCAVFTLNSQRARQLKLYRVSPLFGKVANASTDPRKYRRRGFAHRSVSDRLQVAGEQRGGKQRKRPNDKRGASQTQTQTDTQTDRHTDKQHRQTTQTQTGEQTKLPRVSRGCCFVSCSQARAAQGGRVHLRLCPMPSPMC</sequence>
<comment type="caution">
    <text evidence="2">The sequence shown here is derived from an EMBL/GenBank/DDBJ whole genome shotgun (WGS) entry which is preliminary data.</text>
</comment>
<feature type="compositionally biased region" description="Low complexity" evidence="1">
    <location>
        <begin position="97"/>
        <end position="107"/>
    </location>
</feature>
<feature type="compositionally biased region" description="Basic and acidic residues" evidence="1">
    <location>
        <begin position="86"/>
        <end position="95"/>
    </location>
</feature>
<gene>
    <name evidence="2" type="ORF">PMIN01_09617</name>
</gene>
<accession>A0A9P6KNP1</accession>
<organism evidence="2 3">
    <name type="scientific">Paraphaeosphaeria minitans</name>
    <dbReference type="NCBI Taxonomy" id="565426"/>
    <lineage>
        <taxon>Eukaryota</taxon>
        <taxon>Fungi</taxon>
        <taxon>Dikarya</taxon>
        <taxon>Ascomycota</taxon>
        <taxon>Pezizomycotina</taxon>
        <taxon>Dothideomycetes</taxon>
        <taxon>Pleosporomycetidae</taxon>
        <taxon>Pleosporales</taxon>
        <taxon>Massarineae</taxon>
        <taxon>Didymosphaeriaceae</taxon>
        <taxon>Paraphaeosphaeria</taxon>
    </lineage>
</organism>
<dbReference type="Proteomes" id="UP000756921">
    <property type="component" value="Unassembled WGS sequence"/>
</dbReference>
<evidence type="ECO:0000313" key="2">
    <source>
        <dbReference type="EMBL" id="KAF9732759.1"/>
    </source>
</evidence>